<dbReference type="PIRSF" id="PIRSF017184">
    <property type="entry name" value="Nnr"/>
    <property type="match status" value="1"/>
</dbReference>
<keyword evidence="9 18" id="KW-0630">Potassium</keyword>
<dbReference type="EMBL" id="AP018449">
    <property type="protein sequence ID" value="BBB92291.1"/>
    <property type="molecule type" value="Genomic_DNA"/>
</dbReference>
<dbReference type="GO" id="GO:0052856">
    <property type="term" value="F:NAD(P)HX epimerase activity"/>
    <property type="evidence" value="ECO:0007669"/>
    <property type="project" value="UniProtKB-UniRule"/>
</dbReference>
<comment type="cofactor">
    <cofactor evidence="18 19">
        <name>K(+)</name>
        <dbReference type="ChEBI" id="CHEBI:29103"/>
    </cofactor>
    <text evidence="18 19">Binds 1 potassium ion per subunit.</text>
</comment>
<evidence type="ECO:0000256" key="2">
    <source>
        <dbReference type="ARBA" id="ARBA00000909"/>
    </source>
</evidence>
<evidence type="ECO:0000256" key="8">
    <source>
        <dbReference type="ARBA" id="ARBA00022857"/>
    </source>
</evidence>
<dbReference type="AlphaFoldDB" id="A0A348AMJ3"/>
<feature type="binding site" evidence="17">
    <location>
        <position position="269"/>
    </location>
    <ligand>
        <name>(6S)-NADPHX</name>
        <dbReference type="ChEBI" id="CHEBI:64076"/>
    </ligand>
</feature>
<evidence type="ECO:0000256" key="4">
    <source>
        <dbReference type="ARBA" id="ARBA00009524"/>
    </source>
</evidence>
<evidence type="ECO:0000256" key="10">
    <source>
        <dbReference type="ARBA" id="ARBA00023027"/>
    </source>
</evidence>
<dbReference type="HAMAP" id="MF_01966">
    <property type="entry name" value="NADHX_epimerase"/>
    <property type="match status" value="1"/>
</dbReference>
<gene>
    <name evidence="22" type="primary">nnr</name>
    <name evidence="17" type="synonym">nnrD</name>
    <name evidence="18" type="synonym">nnrE</name>
    <name evidence="22" type="ORF">MAMMFC1_02976</name>
</gene>
<comment type="similarity">
    <text evidence="4 19">In the C-terminal section; belongs to the NnrD/CARKD family.</text>
</comment>
<comment type="catalytic activity">
    <reaction evidence="16 17 19">
        <text>(6S)-NADPHX + ADP = AMP + phosphate + NADPH + H(+)</text>
        <dbReference type="Rhea" id="RHEA:32235"/>
        <dbReference type="ChEBI" id="CHEBI:15378"/>
        <dbReference type="ChEBI" id="CHEBI:43474"/>
        <dbReference type="ChEBI" id="CHEBI:57783"/>
        <dbReference type="ChEBI" id="CHEBI:64076"/>
        <dbReference type="ChEBI" id="CHEBI:456215"/>
        <dbReference type="ChEBI" id="CHEBI:456216"/>
        <dbReference type="EC" id="4.2.1.136"/>
    </reaction>
</comment>
<keyword evidence="7 17" id="KW-0067">ATP-binding</keyword>
<evidence type="ECO:0000256" key="19">
    <source>
        <dbReference type="PIRNR" id="PIRNR017184"/>
    </source>
</evidence>
<feature type="binding site" evidence="17">
    <location>
        <position position="458"/>
    </location>
    <ligand>
        <name>(6S)-NADPHX</name>
        <dbReference type="ChEBI" id="CHEBI:64076"/>
    </ligand>
</feature>
<feature type="binding site" evidence="18">
    <location>
        <position position="170"/>
    </location>
    <ligand>
        <name>K(+)</name>
        <dbReference type="ChEBI" id="CHEBI:29103"/>
    </ligand>
</feature>
<evidence type="ECO:0000256" key="18">
    <source>
        <dbReference type="HAMAP-Rule" id="MF_01966"/>
    </source>
</evidence>
<evidence type="ECO:0000259" key="21">
    <source>
        <dbReference type="PROSITE" id="PS51385"/>
    </source>
</evidence>
<feature type="binding site" evidence="18">
    <location>
        <begin position="59"/>
        <end position="63"/>
    </location>
    <ligand>
        <name>(6S)-NADPHX</name>
        <dbReference type="ChEBI" id="CHEBI:64076"/>
    </ligand>
</feature>
<dbReference type="GO" id="GO:0110051">
    <property type="term" value="P:metabolite repair"/>
    <property type="evidence" value="ECO:0007669"/>
    <property type="project" value="TreeGrafter"/>
</dbReference>
<evidence type="ECO:0000256" key="6">
    <source>
        <dbReference type="ARBA" id="ARBA00022741"/>
    </source>
</evidence>
<dbReference type="HAMAP" id="MF_01965">
    <property type="entry name" value="NADHX_dehydratase"/>
    <property type="match status" value="1"/>
</dbReference>
<feature type="binding site" evidence="18">
    <location>
        <position position="167"/>
    </location>
    <ligand>
        <name>(6S)-NADPHX</name>
        <dbReference type="ChEBI" id="CHEBI:64076"/>
    </ligand>
</feature>
<evidence type="ECO:0000313" key="23">
    <source>
        <dbReference type="Proteomes" id="UP000276437"/>
    </source>
</evidence>
<evidence type="ECO:0000313" key="22">
    <source>
        <dbReference type="EMBL" id="BBB92291.1"/>
    </source>
</evidence>
<evidence type="ECO:0000256" key="7">
    <source>
        <dbReference type="ARBA" id="ARBA00022840"/>
    </source>
</evidence>
<feature type="domain" description="YjeF N-terminal" evidence="21">
    <location>
        <begin position="9"/>
        <end position="224"/>
    </location>
</feature>
<feature type="domain" description="YjeF C-terminal" evidence="20">
    <location>
        <begin position="234"/>
        <end position="516"/>
    </location>
</feature>
<dbReference type="PROSITE" id="PS51383">
    <property type="entry name" value="YJEF_C_3"/>
    <property type="match status" value="1"/>
</dbReference>
<dbReference type="Pfam" id="PF03853">
    <property type="entry name" value="YjeF_N"/>
    <property type="match status" value="1"/>
</dbReference>
<comment type="function">
    <text evidence="17">Catalyzes the dehydration of the S-form of NAD(P)HX at the expense of ADP, which is converted to AMP. Together with NAD(P)HX epimerase, which catalyzes the epimerization of the S- and R-forms, the enzyme allows the repair of both epimers of NAD(P)HX, a damaged form of NAD(P)H that is a result of enzymatic or heat-dependent hydration.</text>
</comment>
<comment type="cofactor">
    <cofactor evidence="17">
        <name>Mg(2+)</name>
        <dbReference type="ChEBI" id="CHEBI:18420"/>
    </cofactor>
</comment>
<dbReference type="Proteomes" id="UP000276437">
    <property type="component" value="Chromosome"/>
</dbReference>
<dbReference type="GO" id="GO:0005524">
    <property type="term" value="F:ATP binding"/>
    <property type="evidence" value="ECO:0007669"/>
    <property type="project" value="UniProtKB-UniRule"/>
</dbReference>
<dbReference type="PANTHER" id="PTHR12592:SF0">
    <property type="entry name" value="ATP-DEPENDENT (S)-NAD(P)H-HYDRATE DEHYDRATASE"/>
    <property type="match status" value="1"/>
</dbReference>
<feature type="binding site" evidence="17">
    <location>
        <position position="340"/>
    </location>
    <ligand>
        <name>(6S)-NADPHX</name>
        <dbReference type="ChEBI" id="CHEBI:64076"/>
    </ligand>
</feature>
<dbReference type="Gene3D" id="3.40.50.10260">
    <property type="entry name" value="YjeF N-terminal domain"/>
    <property type="match status" value="1"/>
</dbReference>
<evidence type="ECO:0000256" key="14">
    <source>
        <dbReference type="ARBA" id="ARBA00025153"/>
    </source>
</evidence>
<dbReference type="InterPro" id="IPR000631">
    <property type="entry name" value="CARKD"/>
</dbReference>
<evidence type="ECO:0000256" key="16">
    <source>
        <dbReference type="ARBA" id="ARBA00049209"/>
    </source>
</evidence>
<accession>A0A348AMJ3</accession>
<dbReference type="Gene3D" id="3.40.1190.20">
    <property type="match status" value="1"/>
</dbReference>
<keyword evidence="5 18" id="KW-0479">Metal-binding</keyword>
<proteinExistence type="inferred from homology"/>
<dbReference type="InterPro" id="IPR036652">
    <property type="entry name" value="YjeF_N_dom_sf"/>
</dbReference>
<comment type="function">
    <text evidence="14 19">Bifunctional enzyme that catalyzes the epimerization of the S- and R-forms of NAD(P)HX and the dehydration of the S-form of NAD(P)HX at the expense of ADP, which is converted to AMP. This allows the repair of both epimers of NAD(P)HX, a damaged form of NAD(P)H that is a result of enzymatic or heat-dependent hydration.</text>
</comment>
<feature type="binding site" evidence="17">
    <location>
        <position position="391"/>
    </location>
    <ligand>
        <name>(6S)-NADPHX</name>
        <dbReference type="ChEBI" id="CHEBI:64076"/>
    </ligand>
</feature>
<dbReference type="SUPFAM" id="SSF53613">
    <property type="entry name" value="Ribokinase-like"/>
    <property type="match status" value="1"/>
</dbReference>
<dbReference type="NCBIfam" id="TIGR00196">
    <property type="entry name" value="yjeF_cterm"/>
    <property type="match status" value="1"/>
</dbReference>
<dbReference type="GO" id="GO:0052855">
    <property type="term" value="F:ADP-dependent NAD(P)H-hydrate dehydratase activity"/>
    <property type="evidence" value="ECO:0007669"/>
    <property type="project" value="UniProtKB-UniRule"/>
</dbReference>
<dbReference type="GO" id="GO:0046872">
    <property type="term" value="F:metal ion binding"/>
    <property type="evidence" value="ECO:0007669"/>
    <property type="project" value="UniProtKB-UniRule"/>
</dbReference>
<evidence type="ECO:0000256" key="1">
    <source>
        <dbReference type="ARBA" id="ARBA00000013"/>
    </source>
</evidence>
<dbReference type="CDD" id="cd01171">
    <property type="entry name" value="YXKO-related"/>
    <property type="match status" value="1"/>
</dbReference>
<dbReference type="InterPro" id="IPR004443">
    <property type="entry name" value="YjeF_N_dom"/>
</dbReference>
<keyword evidence="8 17" id="KW-0521">NADP</keyword>
<protein>
    <recommendedName>
        <fullName evidence="19">Bifunctional NAD(P)H-hydrate repair enzyme</fullName>
    </recommendedName>
    <alternativeName>
        <fullName evidence="19">Nicotinamide nucleotide repair protein</fullName>
    </alternativeName>
    <domain>
        <recommendedName>
            <fullName evidence="19">ADP-dependent (S)-NAD(P)H-hydrate dehydratase</fullName>
            <ecNumber evidence="19">4.2.1.136</ecNumber>
        </recommendedName>
        <alternativeName>
            <fullName evidence="19">ADP-dependent NAD(P)HX dehydratase</fullName>
        </alternativeName>
    </domain>
    <domain>
        <recommendedName>
            <fullName evidence="19">NAD(P)H-hydrate epimerase</fullName>
            <ecNumber evidence="19">5.1.99.6</ecNumber>
        </recommendedName>
    </domain>
</protein>
<evidence type="ECO:0000256" key="11">
    <source>
        <dbReference type="ARBA" id="ARBA00023235"/>
    </source>
</evidence>
<feature type="binding site" evidence="18">
    <location>
        <begin position="138"/>
        <end position="144"/>
    </location>
    <ligand>
        <name>(6S)-NADPHX</name>
        <dbReference type="ChEBI" id="CHEBI:64076"/>
    </ligand>
</feature>
<comment type="similarity">
    <text evidence="3 19">In the N-terminal section; belongs to the NnrE/AIBP family.</text>
</comment>
<evidence type="ECO:0000256" key="15">
    <source>
        <dbReference type="ARBA" id="ARBA00048238"/>
    </source>
</evidence>
<comment type="catalytic activity">
    <reaction evidence="15 17 19">
        <text>(6S)-NADHX + ADP = AMP + phosphate + NADH + H(+)</text>
        <dbReference type="Rhea" id="RHEA:32223"/>
        <dbReference type="ChEBI" id="CHEBI:15378"/>
        <dbReference type="ChEBI" id="CHEBI:43474"/>
        <dbReference type="ChEBI" id="CHEBI:57945"/>
        <dbReference type="ChEBI" id="CHEBI:64074"/>
        <dbReference type="ChEBI" id="CHEBI:456215"/>
        <dbReference type="ChEBI" id="CHEBI:456216"/>
        <dbReference type="EC" id="4.2.1.136"/>
    </reaction>
</comment>
<feature type="binding site" evidence="18">
    <location>
        <position position="60"/>
    </location>
    <ligand>
        <name>K(+)</name>
        <dbReference type="ChEBI" id="CHEBI:29103"/>
    </ligand>
</feature>
<evidence type="ECO:0000256" key="5">
    <source>
        <dbReference type="ARBA" id="ARBA00022723"/>
    </source>
</evidence>
<reference evidence="22 23" key="1">
    <citation type="journal article" date="2018" name="Int. J. Syst. Evol. Microbiol.">
        <title>Methylomusa anaerophila gen. nov., sp. nov., an anaerobic methanol-utilizing bacterium isolated from a microbial fuel cell.</title>
        <authorList>
            <person name="Amano N."/>
            <person name="Yamamuro A."/>
            <person name="Miyahara M."/>
            <person name="Kouzuma A."/>
            <person name="Abe T."/>
            <person name="Watanabe K."/>
        </authorList>
    </citation>
    <scope>NUCLEOTIDE SEQUENCE [LARGE SCALE GENOMIC DNA]</scope>
    <source>
        <strain evidence="22 23">MMFC1</strain>
    </source>
</reference>
<comment type="subunit">
    <text evidence="17">Homotetramer.</text>
</comment>
<dbReference type="InterPro" id="IPR029056">
    <property type="entry name" value="Ribokinase-like"/>
</dbReference>
<keyword evidence="6 17" id="KW-0547">Nucleotide-binding</keyword>
<feature type="binding site" evidence="17">
    <location>
        <begin position="428"/>
        <end position="432"/>
    </location>
    <ligand>
        <name>AMP</name>
        <dbReference type="ChEBI" id="CHEBI:456215"/>
    </ligand>
</feature>
<dbReference type="Pfam" id="PF01256">
    <property type="entry name" value="Carb_kinase"/>
    <property type="match status" value="1"/>
</dbReference>
<keyword evidence="12 17" id="KW-0456">Lyase</keyword>
<evidence type="ECO:0000259" key="20">
    <source>
        <dbReference type="PROSITE" id="PS51383"/>
    </source>
</evidence>
<feature type="binding site" evidence="18">
    <location>
        <position position="134"/>
    </location>
    <ligand>
        <name>K(+)</name>
        <dbReference type="ChEBI" id="CHEBI:29103"/>
    </ligand>
</feature>
<comment type="caution">
    <text evidence="18">Lacks conserved residue(s) required for the propagation of feature annotation.</text>
</comment>
<comment type="similarity">
    <text evidence="17">Belongs to the NnrD/CARKD family.</text>
</comment>
<dbReference type="GO" id="GO:0046496">
    <property type="term" value="P:nicotinamide nucleotide metabolic process"/>
    <property type="evidence" value="ECO:0007669"/>
    <property type="project" value="UniProtKB-UniRule"/>
</dbReference>
<keyword evidence="11 18" id="KW-0413">Isomerase</keyword>
<dbReference type="SUPFAM" id="SSF64153">
    <property type="entry name" value="YjeF N-terminal domain-like"/>
    <property type="match status" value="1"/>
</dbReference>
<dbReference type="InterPro" id="IPR017953">
    <property type="entry name" value="Carbohydrate_kinase_pred_CS"/>
</dbReference>
<evidence type="ECO:0000256" key="13">
    <source>
        <dbReference type="ARBA" id="ARBA00023268"/>
    </source>
</evidence>
<dbReference type="InterPro" id="IPR030677">
    <property type="entry name" value="Nnr"/>
</dbReference>
<dbReference type="OrthoDB" id="9806925at2"/>
<dbReference type="EC" id="5.1.99.6" evidence="19"/>
<comment type="catalytic activity">
    <reaction evidence="2 18 19">
        <text>(6R)-NADPHX = (6S)-NADPHX</text>
        <dbReference type="Rhea" id="RHEA:32227"/>
        <dbReference type="ChEBI" id="CHEBI:64076"/>
        <dbReference type="ChEBI" id="CHEBI:64077"/>
        <dbReference type="EC" id="5.1.99.6"/>
    </reaction>
</comment>
<evidence type="ECO:0000256" key="9">
    <source>
        <dbReference type="ARBA" id="ARBA00022958"/>
    </source>
</evidence>
<dbReference type="FunFam" id="3.40.50.10260:FF:000003">
    <property type="entry name" value="Multifunctional fusion protein"/>
    <property type="match status" value="1"/>
</dbReference>
<dbReference type="RefSeq" id="WP_126309202.1">
    <property type="nucleotide sequence ID" value="NZ_AP018449.1"/>
</dbReference>
<organism evidence="22 23">
    <name type="scientific">Methylomusa anaerophila</name>
    <dbReference type="NCBI Taxonomy" id="1930071"/>
    <lineage>
        <taxon>Bacteria</taxon>
        <taxon>Bacillati</taxon>
        <taxon>Bacillota</taxon>
        <taxon>Negativicutes</taxon>
        <taxon>Selenomonadales</taxon>
        <taxon>Sporomusaceae</taxon>
        <taxon>Methylomusa</taxon>
    </lineage>
</organism>
<keyword evidence="23" id="KW-1185">Reference proteome</keyword>
<dbReference type="PANTHER" id="PTHR12592">
    <property type="entry name" value="ATP-DEPENDENT (S)-NAD(P)H-HYDRATE DEHYDRATASE FAMILY MEMBER"/>
    <property type="match status" value="1"/>
</dbReference>
<dbReference type="KEGG" id="mana:MAMMFC1_02976"/>
<dbReference type="PROSITE" id="PS01050">
    <property type="entry name" value="YJEF_C_2"/>
    <property type="match status" value="1"/>
</dbReference>
<keyword evidence="13" id="KW-0511">Multifunctional enzyme</keyword>
<comment type="function">
    <text evidence="18">Catalyzes the epimerization of the S- and R-forms of NAD(P)HX, a damaged form of NAD(P)H that is a result of enzymatic or heat-dependent hydration. This is a prerequisite for the S-specific NAD(P)H-hydrate dehydratase to allow the repair of both epimers of NAD(P)HX.</text>
</comment>
<comment type="similarity">
    <text evidence="18">Belongs to the NnrE/AIBP family.</text>
</comment>
<name>A0A348AMJ3_9FIRM</name>
<sequence length="522" mass="53929">MKVATAAQMREADSAAIHEYGISGVVLMENAGVEVVRRIEAVLEAVSDKKVCILAGTGNNGGDGYVIARHLANRDAKVKVYLFGERSAISGDAKTNLDIIFKMRLEILEIKENAGTREWNKLKIALNLTDCIVDSLLGTGFHGEITGNLAQAIDIINQSGKPVIAVDIPSGVNADTGQISGTAVKATHTVTFALPKPGLFMYPGAEYAGELTIADIGIPAAILSDNTIRQNIITLNLARALFPKRNPTAHKGVSGRVGVIAGSVGLSGAAAMASMGALRAGAGLVTLGIPAGLNAIMEIKLTEVMTAPLPETEKGGLSHESLSAIVEMTKDSNVLAVGPGLGREDETAATVRGIISTAQCPLVIDADGINALEGYTSILSDCIALPVMTPHPGELTRLTGLSILDINRDRMQVARRFAAEWGCILILKGAATVVAFPDGEIFINTTGNAGMATGGTGDVLTGIIAGLIAQGISSHDAAILGVFVHGFAGDMAAQSGMIGLVAGDLLNALPAAIQSIQYGVDW</sequence>
<dbReference type="PROSITE" id="PS51385">
    <property type="entry name" value="YJEF_N"/>
    <property type="match status" value="1"/>
</dbReference>
<comment type="catalytic activity">
    <reaction evidence="1 18 19">
        <text>(6R)-NADHX = (6S)-NADHX</text>
        <dbReference type="Rhea" id="RHEA:32215"/>
        <dbReference type="ChEBI" id="CHEBI:64074"/>
        <dbReference type="ChEBI" id="CHEBI:64075"/>
        <dbReference type="EC" id="5.1.99.6"/>
    </reaction>
</comment>
<dbReference type="EC" id="4.2.1.136" evidence="19"/>
<dbReference type="NCBIfam" id="TIGR00197">
    <property type="entry name" value="yjeF_nterm"/>
    <property type="match status" value="1"/>
</dbReference>
<evidence type="ECO:0000256" key="12">
    <source>
        <dbReference type="ARBA" id="ARBA00023239"/>
    </source>
</evidence>
<keyword evidence="10 17" id="KW-0520">NAD</keyword>
<evidence type="ECO:0000256" key="3">
    <source>
        <dbReference type="ARBA" id="ARBA00006001"/>
    </source>
</evidence>
<evidence type="ECO:0000256" key="17">
    <source>
        <dbReference type="HAMAP-Rule" id="MF_01965"/>
    </source>
</evidence>
<feature type="binding site" evidence="17">
    <location>
        <position position="457"/>
    </location>
    <ligand>
        <name>AMP</name>
        <dbReference type="ChEBI" id="CHEBI:456215"/>
    </ligand>
</feature>